<dbReference type="Gene3D" id="3.20.20.140">
    <property type="entry name" value="Metal-dependent hydrolases"/>
    <property type="match status" value="1"/>
</dbReference>
<dbReference type="SUPFAM" id="SSF51338">
    <property type="entry name" value="Composite domain of metallo-dependent hydrolases"/>
    <property type="match status" value="1"/>
</dbReference>
<evidence type="ECO:0000313" key="5">
    <source>
        <dbReference type="Proteomes" id="UP000298781"/>
    </source>
</evidence>
<accession>A0A4D7B6H7</accession>
<dbReference type="Proteomes" id="UP000298781">
    <property type="component" value="Chromosome"/>
</dbReference>
<dbReference type="NCBIfam" id="NF006056">
    <property type="entry name" value="PRK08204.1"/>
    <property type="match status" value="1"/>
</dbReference>
<dbReference type="RefSeq" id="WP_136960763.1">
    <property type="nucleotide sequence ID" value="NZ_CP039690.1"/>
</dbReference>
<organism evidence="4 5">
    <name type="scientific">Phreatobacter stygius</name>
    <dbReference type="NCBI Taxonomy" id="1940610"/>
    <lineage>
        <taxon>Bacteria</taxon>
        <taxon>Pseudomonadati</taxon>
        <taxon>Pseudomonadota</taxon>
        <taxon>Alphaproteobacteria</taxon>
        <taxon>Hyphomicrobiales</taxon>
        <taxon>Phreatobacteraceae</taxon>
        <taxon>Phreatobacter</taxon>
    </lineage>
</organism>
<dbReference type="PANTHER" id="PTHR43794:SF5">
    <property type="entry name" value="CHLOROHYDROLASE FAMILY PROTEIN"/>
    <property type="match status" value="1"/>
</dbReference>
<dbReference type="EMBL" id="CP039690">
    <property type="protein sequence ID" value="QCI65316.1"/>
    <property type="molecule type" value="Genomic_DNA"/>
</dbReference>
<dbReference type="OrthoDB" id="9796020at2"/>
<evidence type="ECO:0000313" key="4">
    <source>
        <dbReference type="EMBL" id="QCI65316.1"/>
    </source>
</evidence>
<comment type="similarity">
    <text evidence="1">Belongs to the metallo-dependent hydrolases superfamily. ATZ/TRZ family.</text>
</comment>
<dbReference type="InterPro" id="IPR006680">
    <property type="entry name" value="Amidohydro-rel"/>
</dbReference>
<dbReference type="KEGG" id="pstg:E8M01_14515"/>
<feature type="region of interest" description="Disordered" evidence="2">
    <location>
        <begin position="152"/>
        <end position="171"/>
    </location>
</feature>
<dbReference type="AlphaFoldDB" id="A0A4D7B6H7"/>
<sequence length="462" mass="49668">MTRTLIRSAIIVSMDPAIGDFRQGDILIDGTTIAAVAPSIEAADAEIVDARDRIVIPGLVNAHMHTWQTGLRGIAANWTLLEYFAWVHRGLATRFRPDDIHVATLAGALGQIDAGATTLVDWCHNNPTPAHTDAAVDALFESGIRAAFFHGSPKPDPKPGEPHFSEVPHPRAEIDRLTRTRFSGPDQRVTLGMAILGPHYSTLEVARRDLKLARDFGLVASMHQGGGPARTPGGWETLLDDQLVGPAVNIVHGNDLSDTLLDRLVDKGVSFSVAPENEMAQGHGVPITGRLIRRGVAPSLGVDIESVVSSDLFTVMRMALAGQRLIDNAESRAQNGTIPETSTVTTRQALAWITIEGARMLGLAHRIGSLTPGKQADLVVLDASQLNLWPVHDPVSSVVMQAGARNVESVMIAGRFVKRNGKLAFGDTRNLRERLAASGSRILSELGLGQAQHEDGHMRMVT</sequence>
<keyword evidence="5" id="KW-1185">Reference proteome</keyword>
<reference evidence="4 5" key="1">
    <citation type="submission" date="2019-04" db="EMBL/GenBank/DDBJ databases">
        <title>Phreatobacter aquaticus sp. nov.</title>
        <authorList>
            <person name="Choi A."/>
        </authorList>
    </citation>
    <scope>NUCLEOTIDE SEQUENCE [LARGE SCALE GENOMIC DNA]</scope>
    <source>
        <strain evidence="4 5">KCTC 52518</strain>
    </source>
</reference>
<dbReference type="SUPFAM" id="SSF51556">
    <property type="entry name" value="Metallo-dependent hydrolases"/>
    <property type="match status" value="1"/>
</dbReference>
<dbReference type="PANTHER" id="PTHR43794">
    <property type="entry name" value="AMINOHYDROLASE SSNA-RELATED"/>
    <property type="match status" value="1"/>
</dbReference>
<dbReference type="InterPro" id="IPR011059">
    <property type="entry name" value="Metal-dep_hydrolase_composite"/>
</dbReference>
<feature type="domain" description="Amidohydrolase-related" evidence="3">
    <location>
        <begin position="54"/>
        <end position="417"/>
    </location>
</feature>
<protein>
    <submittedName>
        <fullName evidence="4">Cytosine deaminase</fullName>
    </submittedName>
</protein>
<evidence type="ECO:0000256" key="2">
    <source>
        <dbReference type="SAM" id="MobiDB-lite"/>
    </source>
</evidence>
<proteinExistence type="inferred from homology"/>
<dbReference type="InterPro" id="IPR050287">
    <property type="entry name" value="MTA/SAH_deaminase"/>
</dbReference>
<feature type="compositionally biased region" description="Basic and acidic residues" evidence="2">
    <location>
        <begin position="153"/>
        <end position="171"/>
    </location>
</feature>
<gene>
    <name evidence="4" type="ORF">E8M01_14515</name>
</gene>
<name>A0A4D7B6H7_9HYPH</name>
<dbReference type="Gene3D" id="2.30.40.10">
    <property type="entry name" value="Urease, subunit C, domain 1"/>
    <property type="match status" value="1"/>
</dbReference>
<dbReference type="GO" id="GO:0016810">
    <property type="term" value="F:hydrolase activity, acting on carbon-nitrogen (but not peptide) bonds"/>
    <property type="evidence" value="ECO:0007669"/>
    <property type="project" value="InterPro"/>
</dbReference>
<evidence type="ECO:0000259" key="3">
    <source>
        <dbReference type="Pfam" id="PF01979"/>
    </source>
</evidence>
<dbReference type="Pfam" id="PF01979">
    <property type="entry name" value="Amidohydro_1"/>
    <property type="match status" value="1"/>
</dbReference>
<evidence type="ECO:0000256" key="1">
    <source>
        <dbReference type="ARBA" id="ARBA00006745"/>
    </source>
</evidence>
<dbReference type="InterPro" id="IPR032466">
    <property type="entry name" value="Metal_Hydrolase"/>
</dbReference>